<gene>
    <name evidence="1" type="ORF">TRIP_D250048</name>
</gene>
<proteinExistence type="predicted"/>
<dbReference type="AlphaFoldDB" id="A0A653A9H7"/>
<accession>A0A653A9H7</accession>
<sequence>MQKKMIMFVSQLSYATEFTNYTVMWCECVCFGTRRVENRHYCL</sequence>
<evidence type="ECO:0000313" key="1">
    <source>
        <dbReference type="EMBL" id="VBB44302.1"/>
    </source>
</evidence>
<protein>
    <submittedName>
        <fullName evidence="1">Uncharacterized protein</fullName>
    </submittedName>
</protein>
<reference evidence="1" key="1">
    <citation type="submission" date="2018-07" db="EMBL/GenBank/DDBJ databases">
        <authorList>
            <consortium name="Genoscope - CEA"/>
            <person name="William W."/>
        </authorList>
    </citation>
    <scope>NUCLEOTIDE SEQUENCE</scope>
    <source>
        <strain evidence="1">IK1</strain>
    </source>
</reference>
<name>A0A653A9H7_9BACT</name>
<organism evidence="1">
    <name type="scientific">uncultured Paludibacter sp</name>
    <dbReference type="NCBI Taxonomy" id="497635"/>
    <lineage>
        <taxon>Bacteria</taxon>
        <taxon>Pseudomonadati</taxon>
        <taxon>Bacteroidota</taxon>
        <taxon>Bacteroidia</taxon>
        <taxon>Bacteroidales</taxon>
        <taxon>Paludibacteraceae</taxon>
        <taxon>Paludibacter</taxon>
        <taxon>environmental samples</taxon>
    </lineage>
</organism>
<dbReference type="EMBL" id="UPXZ01000018">
    <property type="protein sequence ID" value="VBB44302.1"/>
    <property type="molecule type" value="Genomic_DNA"/>
</dbReference>